<evidence type="ECO:0000256" key="7">
    <source>
        <dbReference type="SAM" id="Phobius"/>
    </source>
</evidence>
<dbReference type="Gene3D" id="3.40.50.720">
    <property type="entry name" value="NAD(P)-binding Rossmann-like Domain"/>
    <property type="match status" value="1"/>
</dbReference>
<dbReference type="STRING" id="515622.bpr_I2385"/>
<dbReference type="InterPro" id="IPR003362">
    <property type="entry name" value="Bact_transf"/>
</dbReference>
<dbReference type="KEGG" id="bpb:bpr_I2385"/>
<evidence type="ECO:0000256" key="4">
    <source>
        <dbReference type="ARBA" id="ARBA00022692"/>
    </source>
</evidence>
<dbReference type="PANTHER" id="PTHR30576:SF10">
    <property type="entry name" value="SLL5057 PROTEIN"/>
    <property type="match status" value="1"/>
</dbReference>
<keyword evidence="10" id="KW-1185">Reference proteome</keyword>
<proteinExistence type="inferred from homology"/>
<dbReference type="RefSeq" id="WP_013281771.1">
    <property type="nucleotide sequence ID" value="NC_014387.1"/>
</dbReference>
<evidence type="ECO:0000256" key="1">
    <source>
        <dbReference type="ARBA" id="ARBA00004141"/>
    </source>
</evidence>
<dbReference type="Proteomes" id="UP000001299">
    <property type="component" value="Chromosome 1"/>
</dbReference>
<dbReference type="InterPro" id="IPR017475">
    <property type="entry name" value="EPS_sugar_tfrase"/>
</dbReference>
<feature type="transmembrane region" description="Helical" evidence="7">
    <location>
        <begin position="278"/>
        <end position="299"/>
    </location>
</feature>
<dbReference type="NCBIfam" id="TIGR03025">
    <property type="entry name" value="EPS_sugtrans"/>
    <property type="match status" value="1"/>
</dbReference>
<feature type="domain" description="Bacterial sugar transferase" evidence="8">
    <location>
        <begin position="273"/>
        <end position="461"/>
    </location>
</feature>
<dbReference type="GO" id="GO:0016780">
    <property type="term" value="F:phosphotransferase activity, for other substituted phosphate groups"/>
    <property type="evidence" value="ECO:0007669"/>
    <property type="project" value="TreeGrafter"/>
</dbReference>
<evidence type="ECO:0000259" key="8">
    <source>
        <dbReference type="Pfam" id="PF02397"/>
    </source>
</evidence>
<dbReference type="eggNOG" id="COG2148">
    <property type="taxonomic scope" value="Bacteria"/>
</dbReference>
<dbReference type="GO" id="GO:0016020">
    <property type="term" value="C:membrane"/>
    <property type="evidence" value="ECO:0007669"/>
    <property type="project" value="UniProtKB-SubCell"/>
</dbReference>
<feature type="transmembrane region" description="Helical" evidence="7">
    <location>
        <begin position="80"/>
        <end position="99"/>
    </location>
</feature>
<feature type="transmembrane region" description="Helical" evidence="7">
    <location>
        <begin position="111"/>
        <end position="130"/>
    </location>
</feature>
<evidence type="ECO:0000256" key="6">
    <source>
        <dbReference type="ARBA" id="ARBA00023136"/>
    </source>
</evidence>
<organism evidence="9 10">
    <name type="scientific">Butyrivibrio proteoclasticus (strain ATCC 51982 / DSM 14932 / B316)</name>
    <name type="common">Clostridium proteoclasticum</name>
    <dbReference type="NCBI Taxonomy" id="515622"/>
    <lineage>
        <taxon>Bacteria</taxon>
        <taxon>Bacillati</taxon>
        <taxon>Bacillota</taxon>
        <taxon>Clostridia</taxon>
        <taxon>Lachnospirales</taxon>
        <taxon>Lachnospiraceae</taxon>
        <taxon>Butyrivibrio</taxon>
    </lineage>
</organism>
<dbReference type="Pfam" id="PF13727">
    <property type="entry name" value="CoA_binding_3"/>
    <property type="match status" value="1"/>
</dbReference>
<keyword evidence="3 9" id="KW-0808">Transferase</keyword>
<evidence type="ECO:0000313" key="10">
    <source>
        <dbReference type="Proteomes" id="UP000001299"/>
    </source>
</evidence>
<accession>E0RZK2</accession>
<evidence type="ECO:0000256" key="2">
    <source>
        <dbReference type="ARBA" id="ARBA00006464"/>
    </source>
</evidence>
<name>E0RZK2_BUTPB</name>
<dbReference type="PANTHER" id="PTHR30576">
    <property type="entry name" value="COLANIC BIOSYNTHESIS UDP-GLUCOSE LIPID CARRIER TRANSFERASE"/>
    <property type="match status" value="1"/>
</dbReference>
<protein>
    <submittedName>
        <fullName evidence="9">Undecaprenyl-phosphate glucose phosphotransferase</fullName>
        <ecNumber evidence="9">2.7.8.-</ecNumber>
    </submittedName>
</protein>
<evidence type="ECO:0000313" key="9">
    <source>
        <dbReference type="EMBL" id="ADL35118.1"/>
    </source>
</evidence>
<evidence type="ECO:0000256" key="3">
    <source>
        <dbReference type="ARBA" id="ARBA00022679"/>
    </source>
</evidence>
<dbReference type="EC" id="2.7.8.-" evidence="9"/>
<keyword evidence="6 7" id="KW-0472">Membrane</keyword>
<feature type="transmembrane region" description="Helical" evidence="7">
    <location>
        <begin position="12"/>
        <end position="29"/>
    </location>
</feature>
<dbReference type="AlphaFoldDB" id="E0RZK2"/>
<keyword evidence="4 7" id="KW-0812">Transmembrane</keyword>
<keyword evidence="5 7" id="KW-1133">Transmembrane helix</keyword>
<comment type="subcellular location">
    <subcellularLocation>
        <location evidence="1">Membrane</location>
        <topology evidence="1">Multi-pass membrane protein</topology>
    </subcellularLocation>
</comment>
<reference evidence="9 10" key="1">
    <citation type="journal article" date="2010" name="PLoS ONE">
        <title>The glycobiome of the rumen bacterium Butyrivibrio proteoclasticus B316(T) highlights adaptation to a polysaccharide-rich environment.</title>
        <authorList>
            <person name="Kelly W.J."/>
            <person name="Leahy S.C."/>
            <person name="Altermann E."/>
            <person name="Yeoman C.J."/>
            <person name="Dunne J.C."/>
            <person name="Kong Z."/>
            <person name="Pacheco D.M."/>
            <person name="Li D."/>
            <person name="Noel S.J."/>
            <person name="Moon C.D."/>
            <person name="Cookson A.L."/>
            <person name="Attwood G.T."/>
        </authorList>
    </citation>
    <scope>NUCLEOTIDE SEQUENCE [LARGE SCALE GENOMIC DNA]</scope>
    <source>
        <strain evidence="10">ATCC 51982 / DSM 14932 / B316</strain>
    </source>
</reference>
<dbReference type="HOGENOM" id="CLU_024920_3_4_9"/>
<dbReference type="EMBL" id="CP001810">
    <property type="protein sequence ID" value="ADL35118.1"/>
    <property type="molecule type" value="Genomic_DNA"/>
</dbReference>
<dbReference type="Pfam" id="PF02397">
    <property type="entry name" value="Bac_transf"/>
    <property type="match status" value="1"/>
</dbReference>
<gene>
    <name evidence="9" type="ordered locus">bpr_I2385</name>
</gene>
<feature type="transmembrane region" description="Helical" evidence="7">
    <location>
        <begin position="41"/>
        <end position="59"/>
    </location>
</feature>
<comment type="similarity">
    <text evidence="2">Belongs to the bacterial sugar transferase family.</text>
</comment>
<evidence type="ECO:0000256" key="5">
    <source>
        <dbReference type="ARBA" id="ARBA00022989"/>
    </source>
</evidence>
<sequence length="467" mass="54045">MNRSNKGANTNTIQMIEDILVLLLVYLIERKAFENVILPSSNLKCLALVVAFIVIYILANKEARIYNVTLFFYLDRFWKIITKSWILAAGITMVLMYVYNPHYNIRRFHLYYIAWTYVAICINMVLSRLLQMMFTNIQAPRAAFVGMFEEYEKFNYFLNKTSMKVEEVGYILDGEMPEKKVFNTLGKIEDLEQIIRNKEIDQVYFIQHSDDNIAQIQKYIDICLEMGVTVRVVLDVSYSHRMLRSNSYVSSVGTFPLITYHTIALNSYEQAIKRILDIMLSVFATVVLSPVMLVTAIAIKFDSEGPVIFKQKRVGQNGRTFNMYKFRSMCVDAEARKEELLQKNEMDGFMFKIKDDPRVTKVGKFIRKTSIDELPQLFNVIKGDMSLVGTRPPTVDEVSKYERGQWRRISIKPGVTGLWQISGRNSITDFDEVVELDLRYIDNWSLSADIAILIKTVGVLLTRKGAY</sequence>